<feature type="signal peptide" evidence="1">
    <location>
        <begin position="1"/>
        <end position="24"/>
    </location>
</feature>
<proteinExistence type="predicted"/>
<feature type="chain" id="PRO_5029869054" evidence="1">
    <location>
        <begin position="25"/>
        <end position="160"/>
    </location>
</feature>
<keyword evidence="3" id="KW-1185">Reference proteome</keyword>
<keyword evidence="1" id="KW-0732">Signal</keyword>
<reference evidence="2 3" key="1">
    <citation type="submission" date="2020-03" db="EMBL/GenBank/DDBJ databases">
        <title>Dissostichus mawsoni Genome sequencing and assembly.</title>
        <authorList>
            <person name="Park H."/>
        </authorList>
    </citation>
    <scope>NUCLEOTIDE SEQUENCE [LARGE SCALE GENOMIC DNA]</scope>
    <source>
        <strain evidence="2">DM0001</strain>
        <tissue evidence="2">Muscle</tissue>
    </source>
</reference>
<name>A0A7J5XW93_DISMA</name>
<dbReference type="AlphaFoldDB" id="A0A7J5XW93"/>
<dbReference type="EMBL" id="JAAKFY010000020">
    <property type="protein sequence ID" value="KAF3841073.1"/>
    <property type="molecule type" value="Genomic_DNA"/>
</dbReference>
<evidence type="ECO:0000313" key="3">
    <source>
        <dbReference type="Proteomes" id="UP000518266"/>
    </source>
</evidence>
<accession>A0A7J5XW93</accession>
<organism evidence="2 3">
    <name type="scientific">Dissostichus mawsoni</name>
    <name type="common">Antarctic cod</name>
    <dbReference type="NCBI Taxonomy" id="36200"/>
    <lineage>
        <taxon>Eukaryota</taxon>
        <taxon>Metazoa</taxon>
        <taxon>Chordata</taxon>
        <taxon>Craniata</taxon>
        <taxon>Vertebrata</taxon>
        <taxon>Euteleostomi</taxon>
        <taxon>Actinopterygii</taxon>
        <taxon>Neopterygii</taxon>
        <taxon>Teleostei</taxon>
        <taxon>Neoteleostei</taxon>
        <taxon>Acanthomorphata</taxon>
        <taxon>Eupercaria</taxon>
        <taxon>Perciformes</taxon>
        <taxon>Notothenioidei</taxon>
        <taxon>Nototheniidae</taxon>
        <taxon>Dissostichus</taxon>
    </lineage>
</organism>
<comment type="caution">
    <text evidence="2">The sequence shown here is derived from an EMBL/GenBank/DDBJ whole genome shotgun (WGS) entry which is preliminary data.</text>
</comment>
<evidence type="ECO:0000256" key="1">
    <source>
        <dbReference type="SAM" id="SignalP"/>
    </source>
</evidence>
<protein>
    <submittedName>
        <fullName evidence="2">Uncharacterized protein</fullName>
    </submittedName>
</protein>
<sequence>MMMMKMMVMMFLSTATLMLGPAVAKPTHVPLDNLKAIIDIGNRTGSATKIWVEELTSLTGECKDKFFCKSYEILYKNKHHMQEGDEALLRNLKAYVVGTHANCERQKRGILIRNSFPNSGPKSSNVPSKFTCAVTSLLPHLRPSRQWISRVPECFFFILL</sequence>
<gene>
    <name evidence="2" type="ORF">F7725_006935</name>
</gene>
<dbReference type="Proteomes" id="UP000518266">
    <property type="component" value="Unassembled WGS sequence"/>
</dbReference>
<evidence type="ECO:0000313" key="2">
    <source>
        <dbReference type="EMBL" id="KAF3841073.1"/>
    </source>
</evidence>